<dbReference type="PANTHER" id="PTHR43611:SF3">
    <property type="entry name" value="FLAVIN MONONUCLEOTIDE HYDROLASE 1, CHLOROPLATIC"/>
    <property type="match status" value="1"/>
</dbReference>
<keyword evidence="1" id="KW-0378">Hydrolase</keyword>
<accession>D6SUF1</accession>
<dbReference type="EMBL" id="ACJN02000004">
    <property type="protein sequence ID" value="EFI32931.1"/>
    <property type="molecule type" value="Genomic_DNA"/>
</dbReference>
<evidence type="ECO:0000313" key="2">
    <source>
        <dbReference type="Proteomes" id="UP000005496"/>
    </source>
</evidence>
<gene>
    <name evidence="1" type="ORF">Dthio_PD0245</name>
</gene>
<dbReference type="GO" id="GO:0016787">
    <property type="term" value="F:hydrolase activity"/>
    <property type="evidence" value="ECO:0007669"/>
    <property type="project" value="UniProtKB-KW"/>
</dbReference>
<evidence type="ECO:0000313" key="1">
    <source>
        <dbReference type="EMBL" id="EFI32931.1"/>
    </source>
</evidence>
<name>D6SUF1_9BACT</name>
<dbReference type="Gene3D" id="3.40.50.1000">
    <property type="entry name" value="HAD superfamily/HAD-like"/>
    <property type="match status" value="1"/>
</dbReference>
<sequence>MFIVIEAVINCQQLDVCMRACEIELAVFDYGGVLAEEGFMAGLNAMADRAGLDRDFVFQSAREVILSTGYLTGQGSEEVFWDQFKAATGIKGSPNGLRQDILSRFQLRPWMLELMQKLQTLGVGRIILSDQVNWLDELEARDSFFRYFDQVFNSYHLGKSKNDASLFDDLLKWTGVQAHRAVFVDDHLPHVERAISRGINGIYYTGRDDFLKRFAGFCPGIED</sequence>
<dbReference type="eggNOG" id="COG1011">
    <property type="taxonomic scope" value="Bacteria"/>
</dbReference>
<organism evidence="1 2">
    <name type="scientific">Desulfonatronospira thiodismutans ASO3-1</name>
    <dbReference type="NCBI Taxonomy" id="555779"/>
    <lineage>
        <taxon>Bacteria</taxon>
        <taxon>Pseudomonadati</taxon>
        <taxon>Thermodesulfobacteriota</taxon>
        <taxon>Desulfovibrionia</taxon>
        <taxon>Desulfovibrionales</taxon>
        <taxon>Desulfonatronovibrionaceae</taxon>
        <taxon>Desulfonatronospira</taxon>
    </lineage>
</organism>
<proteinExistence type="predicted"/>
<dbReference type="InterPro" id="IPR036412">
    <property type="entry name" value="HAD-like_sf"/>
</dbReference>
<dbReference type="SUPFAM" id="SSF56784">
    <property type="entry name" value="HAD-like"/>
    <property type="match status" value="1"/>
</dbReference>
<comment type="caution">
    <text evidence="1">The sequence shown here is derived from an EMBL/GenBank/DDBJ whole genome shotgun (WGS) entry which is preliminary data.</text>
</comment>
<protein>
    <submittedName>
        <fullName evidence="1">Haloacid dehalogenase domain protein hydrolase</fullName>
    </submittedName>
</protein>
<dbReference type="AlphaFoldDB" id="D6SUF1"/>
<keyword evidence="2" id="KW-1185">Reference proteome</keyword>
<dbReference type="Gene3D" id="1.10.150.240">
    <property type="entry name" value="Putative phosphatase, domain 2"/>
    <property type="match status" value="1"/>
</dbReference>
<dbReference type="PANTHER" id="PTHR43611">
    <property type="entry name" value="ALPHA-D-GLUCOSE 1-PHOSPHATE PHOSPHATASE"/>
    <property type="match status" value="1"/>
</dbReference>
<dbReference type="InterPro" id="IPR023214">
    <property type="entry name" value="HAD_sf"/>
</dbReference>
<reference evidence="1" key="1">
    <citation type="submission" date="2010-05" db="EMBL/GenBank/DDBJ databases">
        <title>The draft genome of Desulfonatronospira thiodismutans ASO3-1.</title>
        <authorList>
            <consortium name="US DOE Joint Genome Institute (JGI-PGF)"/>
            <person name="Lucas S."/>
            <person name="Copeland A."/>
            <person name="Lapidus A."/>
            <person name="Cheng J.-F."/>
            <person name="Bruce D."/>
            <person name="Goodwin L."/>
            <person name="Pitluck S."/>
            <person name="Chertkov O."/>
            <person name="Brettin T."/>
            <person name="Detter J.C."/>
            <person name="Han C."/>
            <person name="Land M.L."/>
            <person name="Hauser L."/>
            <person name="Kyrpides N."/>
            <person name="Mikhailova N."/>
            <person name="Muyzer G."/>
            <person name="Woyke T."/>
        </authorList>
    </citation>
    <scope>NUCLEOTIDE SEQUENCE [LARGE SCALE GENOMIC DNA]</scope>
    <source>
        <strain evidence="1">ASO3-1</strain>
    </source>
</reference>
<dbReference type="Proteomes" id="UP000005496">
    <property type="component" value="Unassembled WGS sequence"/>
</dbReference>
<dbReference type="InterPro" id="IPR023198">
    <property type="entry name" value="PGP-like_dom2"/>
</dbReference>